<protein>
    <recommendedName>
        <fullName evidence="4">Secreted protein</fullName>
    </recommendedName>
</protein>
<dbReference type="Proteomes" id="UP000652761">
    <property type="component" value="Unassembled WGS sequence"/>
</dbReference>
<keyword evidence="3" id="KW-1185">Reference proteome</keyword>
<feature type="signal peptide" evidence="1">
    <location>
        <begin position="1"/>
        <end position="42"/>
    </location>
</feature>
<evidence type="ECO:0008006" key="4">
    <source>
        <dbReference type="Google" id="ProtNLM"/>
    </source>
</evidence>
<evidence type="ECO:0000313" key="3">
    <source>
        <dbReference type="Proteomes" id="UP000652761"/>
    </source>
</evidence>
<dbReference type="AlphaFoldDB" id="A0A843WCV2"/>
<sequence>MFVPEPRREGRCGAAARPSCGGWLCCSLLWITSLTLPREVVGRSQRLASWRCMPRCCFRIVFDSAGSAGVVFGPTLVVGHGITLFPLLCSTL</sequence>
<evidence type="ECO:0000313" key="2">
    <source>
        <dbReference type="EMBL" id="MQM07459.1"/>
    </source>
</evidence>
<proteinExistence type="predicted"/>
<reference evidence="2" key="1">
    <citation type="submission" date="2017-07" db="EMBL/GenBank/DDBJ databases">
        <title>Taro Niue Genome Assembly and Annotation.</title>
        <authorList>
            <person name="Atibalentja N."/>
            <person name="Keating K."/>
            <person name="Fields C.J."/>
        </authorList>
    </citation>
    <scope>NUCLEOTIDE SEQUENCE</scope>
    <source>
        <strain evidence="2">Niue_2</strain>
        <tissue evidence="2">Leaf</tissue>
    </source>
</reference>
<accession>A0A843WCV2</accession>
<gene>
    <name evidence="2" type="ORF">Taro_040297</name>
</gene>
<dbReference type="EMBL" id="NMUH01003876">
    <property type="protein sequence ID" value="MQM07459.1"/>
    <property type="molecule type" value="Genomic_DNA"/>
</dbReference>
<organism evidence="2 3">
    <name type="scientific">Colocasia esculenta</name>
    <name type="common">Wild taro</name>
    <name type="synonym">Arum esculentum</name>
    <dbReference type="NCBI Taxonomy" id="4460"/>
    <lineage>
        <taxon>Eukaryota</taxon>
        <taxon>Viridiplantae</taxon>
        <taxon>Streptophyta</taxon>
        <taxon>Embryophyta</taxon>
        <taxon>Tracheophyta</taxon>
        <taxon>Spermatophyta</taxon>
        <taxon>Magnoliopsida</taxon>
        <taxon>Liliopsida</taxon>
        <taxon>Araceae</taxon>
        <taxon>Aroideae</taxon>
        <taxon>Colocasieae</taxon>
        <taxon>Colocasia</taxon>
    </lineage>
</organism>
<evidence type="ECO:0000256" key="1">
    <source>
        <dbReference type="SAM" id="SignalP"/>
    </source>
</evidence>
<name>A0A843WCV2_COLES</name>
<comment type="caution">
    <text evidence="2">The sequence shown here is derived from an EMBL/GenBank/DDBJ whole genome shotgun (WGS) entry which is preliminary data.</text>
</comment>
<keyword evidence="1" id="KW-0732">Signal</keyword>
<feature type="chain" id="PRO_5032473750" description="Secreted protein" evidence="1">
    <location>
        <begin position="43"/>
        <end position="92"/>
    </location>
</feature>